<accession>A0A2R6WP50</accession>
<dbReference type="PANTHER" id="PTHR36891:SF1">
    <property type="entry name" value="OS01G0127400 PROTEIN"/>
    <property type="match status" value="1"/>
</dbReference>
<evidence type="ECO:0000313" key="1">
    <source>
        <dbReference type="EMBL" id="PTQ35614.1"/>
    </source>
</evidence>
<evidence type="ECO:0000313" key="2">
    <source>
        <dbReference type="Proteomes" id="UP000244005"/>
    </source>
</evidence>
<keyword evidence="2" id="KW-1185">Reference proteome</keyword>
<dbReference type="EMBL" id="KZ772742">
    <property type="protein sequence ID" value="PTQ35614.1"/>
    <property type="molecule type" value="Genomic_DNA"/>
</dbReference>
<dbReference type="Proteomes" id="UP000244005">
    <property type="component" value="Unassembled WGS sequence"/>
</dbReference>
<reference evidence="2" key="1">
    <citation type="journal article" date="2017" name="Cell">
        <title>Insights into land plant evolution garnered from the Marchantia polymorpha genome.</title>
        <authorList>
            <person name="Bowman J.L."/>
            <person name="Kohchi T."/>
            <person name="Yamato K.T."/>
            <person name="Jenkins J."/>
            <person name="Shu S."/>
            <person name="Ishizaki K."/>
            <person name="Yamaoka S."/>
            <person name="Nishihama R."/>
            <person name="Nakamura Y."/>
            <person name="Berger F."/>
            <person name="Adam C."/>
            <person name="Aki S.S."/>
            <person name="Althoff F."/>
            <person name="Araki T."/>
            <person name="Arteaga-Vazquez M.A."/>
            <person name="Balasubrmanian S."/>
            <person name="Barry K."/>
            <person name="Bauer D."/>
            <person name="Boehm C.R."/>
            <person name="Briginshaw L."/>
            <person name="Caballero-Perez J."/>
            <person name="Catarino B."/>
            <person name="Chen F."/>
            <person name="Chiyoda S."/>
            <person name="Chovatia M."/>
            <person name="Davies K.M."/>
            <person name="Delmans M."/>
            <person name="Demura T."/>
            <person name="Dierschke T."/>
            <person name="Dolan L."/>
            <person name="Dorantes-Acosta A.E."/>
            <person name="Eklund D.M."/>
            <person name="Florent S.N."/>
            <person name="Flores-Sandoval E."/>
            <person name="Fujiyama A."/>
            <person name="Fukuzawa H."/>
            <person name="Galik B."/>
            <person name="Grimanelli D."/>
            <person name="Grimwood J."/>
            <person name="Grossniklaus U."/>
            <person name="Hamada T."/>
            <person name="Haseloff J."/>
            <person name="Hetherington A.J."/>
            <person name="Higo A."/>
            <person name="Hirakawa Y."/>
            <person name="Hundley H.N."/>
            <person name="Ikeda Y."/>
            <person name="Inoue K."/>
            <person name="Inoue S.I."/>
            <person name="Ishida S."/>
            <person name="Jia Q."/>
            <person name="Kakita M."/>
            <person name="Kanazawa T."/>
            <person name="Kawai Y."/>
            <person name="Kawashima T."/>
            <person name="Kennedy M."/>
            <person name="Kinose K."/>
            <person name="Kinoshita T."/>
            <person name="Kohara Y."/>
            <person name="Koide E."/>
            <person name="Komatsu K."/>
            <person name="Kopischke S."/>
            <person name="Kubo M."/>
            <person name="Kyozuka J."/>
            <person name="Lagercrantz U."/>
            <person name="Lin S.S."/>
            <person name="Lindquist E."/>
            <person name="Lipzen A.M."/>
            <person name="Lu C.W."/>
            <person name="De Luna E."/>
            <person name="Martienssen R.A."/>
            <person name="Minamino N."/>
            <person name="Mizutani M."/>
            <person name="Mizutani M."/>
            <person name="Mochizuki N."/>
            <person name="Monte I."/>
            <person name="Mosher R."/>
            <person name="Nagasaki H."/>
            <person name="Nakagami H."/>
            <person name="Naramoto S."/>
            <person name="Nishitani K."/>
            <person name="Ohtani M."/>
            <person name="Okamoto T."/>
            <person name="Okumura M."/>
            <person name="Phillips J."/>
            <person name="Pollak B."/>
            <person name="Reinders A."/>
            <person name="Rovekamp M."/>
            <person name="Sano R."/>
            <person name="Sawa S."/>
            <person name="Schmid M.W."/>
            <person name="Shirakawa M."/>
            <person name="Solano R."/>
            <person name="Spunde A."/>
            <person name="Suetsugu N."/>
            <person name="Sugano S."/>
            <person name="Sugiyama A."/>
            <person name="Sun R."/>
            <person name="Suzuki Y."/>
            <person name="Takenaka M."/>
            <person name="Takezawa D."/>
            <person name="Tomogane H."/>
            <person name="Tsuzuki M."/>
            <person name="Ueda T."/>
            <person name="Umeda M."/>
            <person name="Ward J.M."/>
            <person name="Watanabe Y."/>
            <person name="Yazaki K."/>
            <person name="Yokoyama R."/>
            <person name="Yoshitake Y."/>
            <person name="Yotsui I."/>
            <person name="Zachgo S."/>
            <person name="Schmutz J."/>
        </authorList>
    </citation>
    <scope>NUCLEOTIDE SEQUENCE [LARGE SCALE GENOMIC DNA]</scope>
    <source>
        <strain evidence="2">Tak-1</strain>
    </source>
</reference>
<organism evidence="1 2">
    <name type="scientific">Marchantia polymorpha</name>
    <name type="common">Common liverwort</name>
    <name type="synonym">Marchantia aquatica</name>
    <dbReference type="NCBI Taxonomy" id="3197"/>
    <lineage>
        <taxon>Eukaryota</taxon>
        <taxon>Viridiplantae</taxon>
        <taxon>Streptophyta</taxon>
        <taxon>Embryophyta</taxon>
        <taxon>Marchantiophyta</taxon>
        <taxon>Marchantiopsida</taxon>
        <taxon>Marchantiidae</taxon>
        <taxon>Marchantiales</taxon>
        <taxon>Marchantiaceae</taxon>
        <taxon>Marchantia</taxon>
    </lineage>
</organism>
<dbReference type="InterPro" id="IPR021763">
    <property type="entry name" value="DUF3326"/>
</dbReference>
<dbReference type="Pfam" id="PF11805">
    <property type="entry name" value="DUF3326"/>
    <property type="match status" value="1"/>
</dbReference>
<dbReference type="Gramene" id="Mp4g14060.2">
    <property type="protein sequence ID" value="Mp4g14060.2.cds"/>
    <property type="gene ID" value="Mp4g14060"/>
</dbReference>
<dbReference type="PANTHER" id="PTHR36891">
    <property type="entry name" value="OS01G0127400 PROTEIN"/>
    <property type="match status" value="1"/>
</dbReference>
<gene>
    <name evidence="1" type="ORF">MARPO_0070s0076</name>
</gene>
<protein>
    <submittedName>
        <fullName evidence="1">Uncharacterized protein</fullName>
    </submittedName>
</protein>
<dbReference type="OrthoDB" id="1562at2759"/>
<name>A0A2R6WP50_MARPO</name>
<proteinExistence type="predicted"/>
<dbReference type="AlphaFoldDB" id="A0A2R6WP50"/>
<sequence>MASVADCVITHPNVLNGAMLYWPIPNALYVEGYALDQFAEGAWGLQPVHQNRIGLVLDVGIEEELRLRHLQVADATCATLGLPILEYTITDTPLQVEKWLDEESGASTGRLGRPDSLMRAVRHLVENCGVDAVAVVARFPDDSCEELVDYRQGQGVDVLAGVEAIISHMVVKEFRIPCAHAPALAPLPFDHTISPRSAAEEIGFTFLPCVLAGLSRAPQYVTKVEHLTQSRNGTLWTADVDSVVVPVNACGGDGTLAFARKVGRKPLIIAVEENETVLNDTPESLGIEAVRVANYWEALGVMAAHKAGVHPKSLRRDGVVHLRRSYDFTKTPLESSVSYDESLLVPVGVQS</sequence>